<organism evidence="2 3">
    <name type="scientific">Asparagus officinalis</name>
    <name type="common">Garden asparagus</name>
    <dbReference type="NCBI Taxonomy" id="4686"/>
    <lineage>
        <taxon>Eukaryota</taxon>
        <taxon>Viridiplantae</taxon>
        <taxon>Streptophyta</taxon>
        <taxon>Embryophyta</taxon>
        <taxon>Tracheophyta</taxon>
        <taxon>Spermatophyta</taxon>
        <taxon>Magnoliopsida</taxon>
        <taxon>Liliopsida</taxon>
        <taxon>Asparagales</taxon>
        <taxon>Asparagaceae</taxon>
        <taxon>Asparagoideae</taxon>
        <taxon>Asparagus</taxon>
    </lineage>
</organism>
<dbReference type="OMA" id="AKCCHEY"/>
<dbReference type="GO" id="GO:0003676">
    <property type="term" value="F:nucleic acid binding"/>
    <property type="evidence" value="ECO:0007669"/>
    <property type="project" value="InterPro"/>
</dbReference>
<dbReference type="Gene3D" id="1.10.340.70">
    <property type="match status" value="1"/>
</dbReference>
<dbReference type="GO" id="GO:0015074">
    <property type="term" value="P:DNA integration"/>
    <property type="evidence" value="ECO:0007669"/>
    <property type="project" value="InterPro"/>
</dbReference>
<dbReference type="Gene3D" id="3.30.420.10">
    <property type="entry name" value="Ribonuclease H-like superfamily/Ribonuclease H"/>
    <property type="match status" value="2"/>
</dbReference>
<proteinExistence type="predicted"/>
<dbReference type="InterPro" id="IPR041588">
    <property type="entry name" value="Integrase_H2C2"/>
</dbReference>
<reference evidence="3" key="1">
    <citation type="journal article" date="2017" name="Nat. Commun.">
        <title>The asparagus genome sheds light on the origin and evolution of a young Y chromosome.</title>
        <authorList>
            <person name="Harkess A."/>
            <person name="Zhou J."/>
            <person name="Xu C."/>
            <person name="Bowers J.E."/>
            <person name="Van der Hulst R."/>
            <person name="Ayyampalayam S."/>
            <person name="Mercati F."/>
            <person name="Riccardi P."/>
            <person name="McKain M.R."/>
            <person name="Kakrana A."/>
            <person name="Tang H."/>
            <person name="Ray J."/>
            <person name="Groenendijk J."/>
            <person name="Arikit S."/>
            <person name="Mathioni S.M."/>
            <person name="Nakano M."/>
            <person name="Shan H."/>
            <person name="Telgmann-Rauber A."/>
            <person name="Kanno A."/>
            <person name="Yue Z."/>
            <person name="Chen H."/>
            <person name="Li W."/>
            <person name="Chen Y."/>
            <person name="Xu X."/>
            <person name="Zhang Y."/>
            <person name="Luo S."/>
            <person name="Chen H."/>
            <person name="Gao J."/>
            <person name="Mao Z."/>
            <person name="Pires J.C."/>
            <person name="Luo M."/>
            <person name="Kudrna D."/>
            <person name="Wing R.A."/>
            <person name="Meyers B.C."/>
            <person name="Yi K."/>
            <person name="Kong H."/>
            <person name="Lavrijsen P."/>
            <person name="Sunseri F."/>
            <person name="Falavigna A."/>
            <person name="Ye Y."/>
            <person name="Leebens-Mack J.H."/>
            <person name="Chen G."/>
        </authorList>
    </citation>
    <scope>NUCLEOTIDE SEQUENCE [LARGE SCALE GENOMIC DNA]</scope>
    <source>
        <strain evidence="3">cv. DH0086</strain>
    </source>
</reference>
<dbReference type="Gramene" id="ONK64844">
    <property type="protein sequence ID" value="ONK64844"/>
    <property type="gene ID" value="A4U43_C07F30570"/>
</dbReference>
<accession>A0A5P1EG80</accession>
<dbReference type="InterPro" id="IPR001584">
    <property type="entry name" value="Integrase_cat-core"/>
</dbReference>
<evidence type="ECO:0000313" key="3">
    <source>
        <dbReference type="Proteomes" id="UP000243459"/>
    </source>
</evidence>
<dbReference type="AlphaFoldDB" id="A0A5P1EG80"/>
<dbReference type="PANTHER" id="PTHR47266">
    <property type="entry name" value="ENDONUCLEASE-RELATED"/>
    <property type="match status" value="1"/>
</dbReference>
<dbReference type="InterPro" id="IPR052160">
    <property type="entry name" value="Gypsy_RT_Integrase-like"/>
</dbReference>
<dbReference type="PROSITE" id="PS50994">
    <property type="entry name" value="INTEGRASE"/>
    <property type="match status" value="1"/>
</dbReference>
<dbReference type="Proteomes" id="UP000243459">
    <property type="component" value="Chromosome 7"/>
</dbReference>
<sequence>MTGEYKVRNDDIIPLHKAAIKLVGLFESFHIEHVLRSKNTHADTLASLAANLAQPTGTTQRVTVASRKLFRLKDVLEANATHQTPDQPDQEDWRLLIVDYVLYGMLTEDARERDSIRRQAQEALREAHDSTCGAHQPVPKLWDRLRRIDYFWPGMVIDAVAYAKCCHEYQIHANYMHQPPEDLHPTKASWPFEAWGMDIVGPISPPSARGHRFILAITDYFSKWAKAVPLREVKTNDVIKFIKHHVIYRYGIPPAYYS</sequence>
<keyword evidence="3" id="KW-1185">Reference proteome</keyword>
<protein>
    <recommendedName>
        <fullName evidence="1">Integrase catalytic domain-containing protein</fullName>
    </recommendedName>
</protein>
<evidence type="ECO:0000259" key="1">
    <source>
        <dbReference type="PROSITE" id="PS50994"/>
    </source>
</evidence>
<dbReference type="SUPFAM" id="SSF53098">
    <property type="entry name" value="Ribonuclease H-like"/>
    <property type="match status" value="1"/>
</dbReference>
<dbReference type="Pfam" id="PF17921">
    <property type="entry name" value="Integrase_H2C2"/>
    <property type="match status" value="1"/>
</dbReference>
<dbReference type="EMBL" id="CM007387">
    <property type="protein sequence ID" value="ONK64844.1"/>
    <property type="molecule type" value="Genomic_DNA"/>
</dbReference>
<name>A0A5P1EG80_ASPOF</name>
<gene>
    <name evidence="2" type="ORF">A4U43_C07F30570</name>
</gene>
<dbReference type="InterPro" id="IPR036397">
    <property type="entry name" value="RNaseH_sf"/>
</dbReference>
<feature type="domain" description="Integrase catalytic" evidence="1">
    <location>
        <begin position="187"/>
        <end position="258"/>
    </location>
</feature>
<evidence type="ECO:0000313" key="2">
    <source>
        <dbReference type="EMBL" id="ONK64844.1"/>
    </source>
</evidence>
<dbReference type="InterPro" id="IPR012337">
    <property type="entry name" value="RNaseH-like_sf"/>
</dbReference>